<dbReference type="EMBL" id="MT143818">
    <property type="protein sequence ID" value="QJB02978.1"/>
    <property type="molecule type" value="Genomic_DNA"/>
</dbReference>
<evidence type="ECO:0000313" key="2">
    <source>
        <dbReference type="EMBL" id="QJB02978.1"/>
    </source>
</evidence>
<proteinExistence type="predicted"/>
<gene>
    <name evidence="1" type="ORF">MM171A01452_0007</name>
    <name evidence="2" type="ORF">MM171B00960_0009</name>
</gene>
<protein>
    <submittedName>
        <fullName evidence="2">Uncharacterized protein</fullName>
    </submittedName>
</protein>
<accession>A0A6M3M6Q7</accession>
<name>A0A6M3M6Q7_9ZZZZ</name>
<evidence type="ECO:0000313" key="1">
    <source>
        <dbReference type="EMBL" id="QJA98881.1"/>
    </source>
</evidence>
<reference evidence="2" key="1">
    <citation type="submission" date="2020-03" db="EMBL/GenBank/DDBJ databases">
        <title>The deep terrestrial virosphere.</title>
        <authorList>
            <person name="Holmfeldt K."/>
            <person name="Nilsson E."/>
            <person name="Simone D."/>
            <person name="Lopez-Fernandez M."/>
            <person name="Wu X."/>
            <person name="de Brujin I."/>
            <person name="Lundin D."/>
            <person name="Andersson A."/>
            <person name="Bertilsson S."/>
            <person name="Dopson M."/>
        </authorList>
    </citation>
    <scope>NUCLEOTIDE SEQUENCE</scope>
    <source>
        <strain evidence="1">MM171A01452</strain>
        <strain evidence="2">MM171B00960</strain>
    </source>
</reference>
<dbReference type="AlphaFoldDB" id="A0A6M3M6Q7"/>
<dbReference type="EMBL" id="MT143615">
    <property type="protein sequence ID" value="QJA98881.1"/>
    <property type="molecule type" value="Genomic_DNA"/>
</dbReference>
<organism evidence="2">
    <name type="scientific">viral metagenome</name>
    <dbReference type="NCBI Taxonomy" id="1070528"/>
    <lineage>
        <taxon>unclassified sequences</taxon>
        <taxon>metagenomes</taxon>
        <taxon>organismal metagenomes</taxon>
    </lineage>
</organism>
<sequence>MLNKIEEGSGIKMTLLVNGNPEVFNLAVLRREGWKNENYEYGFVNESWTKYFGNPYSGGRTGFGCNVYDIKEITDDFKKEYKIITTDLDCITALANADEVKAKLDEEEFTQNQEAKVKAINALPKTFSPMVDAELDSLFEFVRSDAEYKRHYSSSVKGGSIQLRKIGEEKTIWLDNYTTKDGKLRIKNFAGNMKRLFGEMTLRFEPKTLLSKLIERQKELTQMVKMAK</sequence>